<name>J6EVB1_TRIAS</name>
<organism evidence="1 2">
    <name type="scientific">Trichosporon asahii var. asahii (strain ATCC 90039 / CBS 2479 / JCM 2466 / KCTC 7840 / NBRC 103889/ NCYC 2677 / UAMH 7654)</name>
    <name type="common">Yeast</name>
    <dbReference type="NCBI Taxonomy" id="1186058"/>
    <lineage>
        <taxon>Eukaryota</taxon>
        <taxon>Fungi</taxon>
        <taxon>Dikarya</taxon>
        <taxon>Basidiomycota</taxon>
        <taxon>Agaricomycotina</taxon>
        <taxon>Tremellomycetes</taxon>
        <taxon>Trichosporonales</taxon>
        <taxon>Trichosporonaceae</taxon>
        <taxon>Trichosporon</taxon>
    </lineage>
</organism>
<protein>
    <submittedName>
        <fullName evidence="1">Uncharacterized protein</fullName>
    </submittedName>
</protein>
<dbReference type="AlphaFoldDB" id="J6EVB1"/>
<dbReference type="GeneID" id="25988214"/>
<comment type="caution">
    <text evidence="1">The sequence shown here is derived from an EMBL/GenBank/DDBJ whole genome shotgun (WGS) entry which is preliminary data.</text>
</comment>
<dbReference type="EMBL" id="ALBS01000280">
    <property type="protein sequence ID" value="EJT46737.1"/>
    <property type="molecule type" value="Genomic_DNA"/>
</dbReference>
<evidence type="ECO:0000313" key="1">
    <source>
        <dbReference type="EMBL" id="EJT46737.1"/>
    </source>
</evidence>
<dbReference type="KEGG" id="tasa:A1Q1_04702"/>
<reference evidence="1 2" key="1">
    <citation type="journal article" date="2012" name="Eukaryot. Cell">
        <title>Draft genome sequence of CBS 2479, the standard type strain of Trichosporon asahii.</title>
        <authorList>
            <person name="Yang R.Y."/>
            <person name="Li H.T."/>
            <person name="Zhu H."/>
            <person name="Zhou G.P."/>
            <person name="Wang M."/>
            <person name="Wang L."/>
        </authorList>
    </citation>
    <scope>NUCLEOTIDE SEQUENCE [LARGE SCALE GENOMIC DNA]</scope>
    <source>
        <strain evidence="2">ATCC 90039 / CBS 2479 / JCM 2466 / KCTC 7840 / NCYC 2677 / UAMH 7654</strain>
    </source>
</reference>
<dbReference type="RefSeq" id="XP_014178415.1">
    <property type="nucleotide sequence ID" value="XM_014322940.1"/>
</dbReference>
<dbReference type="Proteomes" id="UP000002748">
    <property type="component" value="Unassembled WGS sequence"/>
</dbReference>
<accession>J6EVB1</accession>
<dbReference type="HOGENOM" id="CLU_1031302_0_0_1"/>
<dbReference type="VEuPathDB" id="FungiDB:A1Q1_04702"/>
<gene>
    <name evidence="1" type="ORF">A1Q1_04702</name>
</gene>
<sequence>MSLASILLSLAIFVVTVLSLLRLTVKLERWAELREIERAYLERRKLHEVELEEKRALARKGEFPPPEPEDPEPDLDYEYGYEYELDKGLEYALEHELHHQPYPDHNPYPNSNHDLNAYRELEYELDPDSELEYELGSALGYDLDYGSSLDSLDFDQHQYSDHDQPPGDIDRHVATNLPLYTNPNVARGLSVFVPELNCALSPGSPLLRANRPFYGKLWAPAVRAEIQTLAPRPGTRAHDLLMSVRDEARERRGEVVRREGIPPISRFDWG</sequence>
<proteinExistence type="predicted"/>
<evidence type="ECO:0000313" key="2">
    <source>
        <dbReference type="Proteomes" id="UP000002748"/>
    </source>
</evidence>